<feature type="compositionally biased region" description="Basic residues" evidence="1">
    <location>
        <begin position="107"/>
        <end position="123"/>
    </location>
</feature>
<name>D7MS15_ARALL</name>
<dbReference type="AlphaFoldDB" id="D7MS15"/>
<dbReference type="EMBL" id="GL348720">
    <property type="protein sequence ID" value="EFH40015.1"/>
    <property type="molecule type" value="Genomic_DNA"/>
</dbReference>
<feature type="compositionally biased region" description="Polar residues" evidence="1">
    <location>
        <begin position="65"/>
        <end position="80"/>
    </location>
</feature>
<accession>D7MS15</accession>
<dbReference type="HOGENOM" id="CLU_1671728_0_0_1"/>
<dbReference type="Gramene" id="Al_scaffold_0008_818">
    <property type="protein sequence ID" value="Al_scaffold_0008_818"/>
    <property type="gene ID" value="Al_scaffold_0008_818"/>
</dbReference>
<feature type="compositionally biased region" description="Polar residues" evidence="1">
    <location>
        <begin position="35"/>
        <end position="44"/>
    </location>
</feature>
<evidence type="ECO:0000313" key="3">
    <source>
        <dbReference type="Proteomes" id="UP000008694"/>
    </source>
</evidence>
<proteinExistence type="predicted"/>
<feature type="region of interest" description="Disordered" evidence="1">
    <location>
        <begin position="1"/>
        <end position="46"/>
    </location>
</feature>
<dbReference type="Proteomes" id="UP000008694">
    <property type="component" value="Unassembled WGS sequence"/>
</dbReference>
<feature type="compositionally biased region" description="Polar residues" evidence="1">
    <location>
        <begin position="1"/>
        <end position="27"/>
    </location>
</feature>
<feature type="compositionally biased region" description="Basic and acidic residues" evidence="1">
    <location>
        <begin position="83"/>
        <end position="101"/>
    </location>
</feature>
<organism evidence="3">
    <name type="scientific">Arabidopsis lyrata subsp. lyrata</name>
    <name type="common">Lyre-leaved rock-cress</name>
    <dbReference type="NCBI Taxonomy" id="81972"/>
    <lineage>
        <taxon>Eukaryota</taxon>
        <taxon>Viridiplantae</taxon>
        <taxon>Streptophyta</taxon>
        <taxon>Embryophyta</taxon>
        <taxon>Tracheophyta</taxon>
        <taxon>Spermatophyta</taxon>
        <taxon>Magnoliopsida</taxon>
        <taxon>eudicotyledons</taxon>
        <taxon>Gunneridae</taxon>
        <taxon>Pentapetalae</taxon>
        <taxon>rosids</taxon>
        <taxon>malvids</taxon>
        <taxon>Brassicales</taxon>
        <taxon>Brassicaceae</taxon>
        <taxon>Camelineae</taxon>
        <taxon>Arabidopsis</taxon>
    </lineage>
</organism>
<evidence type="ECO:0000313" key="2">
    <source>
        <dbReference type="EMBL" id="EFH40015.1"/>
    </source>
</evidence>
<feature type="region of interest" description="Disordered" evidence="1">
    <location>
        <begin position="60"/>
        <end position="132"/>
    </location>
</feature>
<protein>
    <submittedName>
        <fullName evidence="2">Predicted protein</fullName>
    </submittedName>
</protein>
<gene>
    <name evidence="2" type="ORF">ARALYDRAFT_683998</name>
</gene>
<keyword evidence="3" id="KW-1185">Reference proteome</keyword>
<evidence type="ECO:0000256" key="1">
    <source>
        <dbReference type="SAM" id="MobiDB-lite"/>
    </source>
</evidence>
<reference evidence="3" key="1">
    <citation type="journal article" date="2011" name="Nat. Genet.">
        <title>The Arabidopsis lyrata genome sequence and the basis of rapid genome size change.</title>
        <authorList>
            <person name="Hu T.T."/>
            <person name="Pattyn P."/>
            <person name="Bakker E.G."/>
            <person name="Cao J."/>
            <person name="Cheng J.-F."/>
            <person name="Clark R.M."/>
            <person name="Fahlgren N."/>
            <person name="Fawcett J.A."/>
            <person name="Grimwood J."/>
            <person name="Gundlach H."/>
            <person name="Haberer G."/>
            <person name="Hollister J.D."/>
            <person name="Ossowski S."/>
            <person name="Ottilar R.P."/>
            <person name="Salamov A.A."/>
            <person name="Schneeberger K."/>
            <person name="Spannagl M."/>
            <person name="Wang X."/>
            <person name="Yang L."/>
            <person name="Nasrallah M.E."/>
            <person name="Bergelson J."/>
            <person name="Carrington J.C."/>
            <person name="Gaut B.S."/>
            <person name="Schmutz J."/>
            <person name="Mayer K.F.X."/>
            <person name="Van de Peer Y."/>
            <person name="Grigoriev I.V."/>
            <person name="Nordborg M."/>
            <person name="Weigel D."/>
            <person name="Guo Y.-L."/>
        </authorList>
    </citation>
    <scope>NUCLEOTIDE SEQUENCE [LARGE SCALE GENOMIC DNA]</scope>
    <source>
        <strain evidence="3">cv. MN47</strain>
    </source>
</reference>
<sequence length="158" mass="18463">MAKLTSNLQKQNRSRANTTHQQLSNTFGLGVRKAGSNNKHTSGYTLPRTRPLVKTLARERKQQRTKQFGETMNQGNQRQLNAGRDRRNIERRLKANTERKRAPSSYVRRRSRAPPSHHRRRAAVRQQEGEAWVARPRNYPPLAKKEPIRCLKIVEKHR</sequence>